<dbReference type="RefSeq" id="WP_012498016.1">
    <property type="nucleotide sequence ID" value="NC_011025.1"/>
</dbReference>
<dbReference type="SUPFAM" id="SSF55469">
    <property type="entry name" value="FMN-dependent nitroreductase-like"/>
    <property type="match status" value="1"/>
</dbReference>
<dbReference type="Proteomes" id="UP000008812">
    <property type="component" value="Chromosome"/>
</dbReference>
<evidence type="ECO:0000313" key="2">
    <source>
        <dbReference type="EMBL" id="ACF07059.1"/>
    </source>
</evidence>
<dbReference type="Gene3D" id="3.40.109.10">
    <property type="entry name" value="NADH Oxidase"/>
    <property type="match status" value="1"/>
</dbReference>
<dbReference type="InterPro" id="IPR029478">
    <property type="entry name" value="TM1586_NiRdase"/>
</dbReference>
<organism evidence="2 3">
    <name type="scientific">Metamycoplasma arthritidis (strain 158L3-1)</name>
    <name type="common">Mycoplasma arthritidis</name>
    <dbReference type="NCBI Taxonomy" id="243272"/>
    <lineage>
        <taxon>Bacteria</taxon>
        <taxon>Bacillati</taxon>
        <taxon>Mycoplasmatota</taxon>
        <taxon>Mycoplasmoidales</taxon>
        <taxon>Metamycoplasmataceae</taxon>
        <taxon>Metamycoplasma</taxon>
    </lineage>
</organism>
<dbReference type="STRING" id="243272.MARTH_orf121"/>
<dbReference type="AlphaFoldDB" id="B3PM07"/>
<dbReference type="Pfam" id="PF14512">
    <property type="entry name" value="TM1586_NiRdase"/>
    <property type="match status" value="1"/>
</dbReference>
<sequence>MTIKEAAIERHAVKKFTSKAIPTDIISLLNDKIMRINQAANLDLLLVQGSADGLSNIAKLILFKGVNNYFVLAGKESPDLDEKLGYYGAELMLYSQTLGLNTCWVGGTYNAKNVLKHFESDEIIVKGIIVVGYGETQGVPHSCEKIKKIATYDGTAPQWFLEGVKFLLYAPTAHNKQNFVVRGNKNKVALHSESKSFGKIETGIGKYFFEIGAETKNFEWVESF</sequence>
<proteinExistence type="predicted"/>
<gene>
    <name evidence="2" type="ordered locus">MARTH_orf121</name>
</gene>
<dbReference type="GO" id="GO:0016491">
    <property type="term" value="F:oxidoreductase activity"/>
    <property type="evidence" value="ECO:0007669"/>
    <property type="project" value="InterPro"/>
</dbReference>
<evidence type="ECO:0000259" key="1">
    <source>
        <dbReference type="Pfam" id="PF14512"/>
    </source>
</evidence>
<dbReference type="eggNOG" id="COG0778">
    <property type="taxonomic scope" value="Bacteria"/>
</dbReference>
<dbReference type="EMBL" id="CP001047">
    <property type="protein sequence ID" value="ACF07059.1"/>
    <property type="molecule type" value="Genomic_DNA"/>
</dbReference>
<evidence type="ECO:0000313" key="3">
    <source>
        <dbReference type="Proteomes" id="UP000008812"/>
    </source>
</evidence>
<reference evidence="2 3" key="1">
    <citation type="journal article" date="2008" name="Infect. Immun.">
        <title>Genome of Mycoplasma arthritidis.</title>
        <authorList>
            <person name="Dybvig K."/>
            <person name="Zuhua C."/>
            <person name="Lao P."/>
            <person name="Jordan D.S."/>
            <person name="French C.T."/>
            <person name="Tu A.H."/>
            <person name="Loraine A.E."/>
        </authorList>
    </citation>
    <scope>NUCLEOTIDE SEQUENCE [LARGE SCALE GENOMIC DNA]</scope>
    <source>
        <strain evidence="2 3">158L3-1</strain>
    </source>
</reference>
<dbReference type="InterPro" id="IPR000415">
    <property type="entry name" value="Nitroreductase-like"/>
</dbReference>
<protein>
    <submittedName>
        <fullName evidence="2">Nitroreductase family protein</fullName>
    </submittedName>
</protein>
<keyword evidence="3" id="KW-1185">Reference proteome</keyword>
<dbReference type="HOGENOM" id="CLU_070562_2_0_14"/>
<dbReference type="KEGG" id="mat:MARTH_orf121"/>
<feature type="domain" description="Putative nitroreductase TM1586" evidence="1">
    <location>
        <begin position="3"/>
        <end position="213"/>
    </location>
</feature>
<accession>B3PM07</accession>
<name>B3PM07_META1</name>